<protein>
    <submittedName>
        <fullName evidence="8">Serine-threonine protein kinase, putative</fullName>
        <ecNumber evidence="8">2.7.10.2</ecNumber>
    </submittedName>
</protein>
<dbReference type="GO" id="GO:0005524">
    <property type="term" value="F:ATP binding"/>
    <property type="evidence" value="ECO:0007669"/>
    <property type="project" value="UniProtKB-UniRule"/>
</dbReference>
<dbReference type="PROSITE" id="PS00107">
    <property type="entry name" value="PROTEIN_KINASE_ATP"/>
    <property type="match status" value="1"/>
</dbReference>
<dbReference type="InterPro" id="IPR000719">
    <property type="entry name" value="Prot_kinase_dom"/>
</dbReference>
<dbReference type="VEuPathDB" id="AmoebaDB:EDI_345220"/>
<dbReference type="Pfam" id="PF07714">
    <property type="entry name" value="PK_Tyr_Ser-Thr"/>
    <property type="match status" value="1"/>
</dbReference>
<dbReference type="Proteomes" id="UP000008076">
    <property type="component" value="Unassembled WGS sequence"/>
</dbReference>
<feature type="chain" id="PRO_5002749431" evidence="6">
    <location>
        <begin position="19"/>
        <end position="1233"/>
    </location>
</feature>
<dbReference type="SMART" id="SM00220">
    <property type="entry name" value="S_TKc"/>
    <property type="match status" value="1"/>
</dbReference>
<proteinExistence type="predicted"/>
<dbReference type="OrthoDB" id="30325at2759"/>
<keyword evidence="1" id="KW-0723">Serine/threonine-protein kinase</keyword>
<evidence type="ECO:0000259" key="7">
    <source>
        <dbReference type="PROSITE" id="PS50011"/>
    </source>
</evidence>
<dbReference type="GeneID" id="5878566"/>
<dbReference type="GO" id="GO:0004674">
    <property type="term" value="F:protein serine/threonine kinase activity"/>
    <property type="evidence" value="ECO:0007669"/>
    <property type="project" value="UniProtKB-KW"/>
</dbReference>
<dbReference type="InterPro" id="IPR013320">
    <property type="entry name" value="ConA-like_dom_sf"/>
</dbReference>
<keyword evidence="5" id="KW-0472">Membrane</keyword>
<dbReference type="InterPro" id="IPR017441">
    <property type="entry name" value="Protein_kinase_ATP_BS"/>
</dbReference>
<feature type="signal peptide" evidence="6">
    <location>
        <begin position="1"/>
        <end position="18"/>
    </location>
</feature>
<evidence type="ECO:0000313" key="9">
    <source>
        <dbReference type="Proteomes" id="UP000008076"/>
    </source>
</evidence>
<dbReference type="PRINTS" id="PR00109">
    <property type="entry name" value="TYRKINASE"/>
</dbReference>
<dbReference type="SUPFAM" id="SSF49899">
    <property type="entry name" value="Concanavalin A-like lectins/glucanases"/>
    <property type="match status" value="1"/>
</dbReference>
<dbReference type="EMBL" id="DS547810">
    <property type="protein sequence ID" value="EDR30181.1"/>
    <property type="molecule type" value="Genomic_DNA"/>
</dbReference>
<dbReference type="SUPFAM" id="SSF56112">
    <property type="entry name" value="Protein kinase-like (PK-like)"/>
    <property type="match status" value="1"/>
</dbReference>
<dbReference type="PANTHER" id="PTHR45756">
    <property type="entry name" value="PALMITOYLTRANSFERASE"/>
    <property type="match status" value="1"/>
</dbReference>
<keyword evidence="5" id="KW-0812">Transmembrane</keyword>
<dbReference type="OMA" id="NTHECET"/>
<keyword evidence="2 4" id="KW-0547">Nucleotide-binding</keyword>
<dbReference type="KEGG" id="edi:EDI_345220"/>
<evidence type="ECO:0000313" key="8">
    <source>
        <dbReference type="EMBL" id="EDR30181.1"/>
    </source>
</evidence>
<organism evidence="9">
    <name type="scientific">Entamoeba dispar (strain ATCC PRA-260 / SAW760)</name>
    <dbReference type="NCBI Taxonomy" id="370354"/>
    <lineage>
        <taxon>Eukaryota</taxon>
        <taxon>Amoebozoa</taxon>
        <taxon>Evosea</taxon>
        <taxon>Archamoebae</taxon>
        <taxon>Mastigamoebida</taxon>
        <taxon>Entamoebidae</taxon>
        <taxon>Entamoeba</taxon>
    </lineage>
</organism>
<gene>
    <name evidence="8" type="ORF">EDI_345220</name>
</gene>
<feature type="transmembrane region" description="Helical" evidence="5">
    <location>
        <begin position="705"/>
        <end position="731"/>
    </location>
</feature>
<dbReference type="CDD" id="cd13999">
    <property type="entry name" value="STKc_MAP3K-like"/>
    <property type="match status" value="1"/>
</dbReference>
<dbReference type="InterPro" id="IPR001245">
    <property type="entry name" value="Ser-Thr/Tyr_kinase_cat_dom"/>
</dbReference>
<evidence type="ECO:0000256" key="3">
    <source>
        <dbReference type="ARBA" id="ARBA00022840"/>
    </source>
</evidence>
<evidence type="ECO:0000256" key="6">
    <source>
        <dbReference type="SAM" id="SignalP"/>
    </source>
</evidence>
<dbReference type="Gene3D" id="3.30.200.20">
    <property type="entry name" value="Phosphorylase Kinase, domain 1"/>
    <property type="match status" value="1"/>
</dbReference>
<evidence type="ECO:0000256" key="1">
    <source>
        <dbReference type="ARBA" id="ARBA00022527"/>
    </source>
</evidence>
<dbReference type="EC" id="2.7.10.2" evidence="8"/>
<sequence length="1233" mass="140094">MFLLFFIFIFSSFSEDYGVCSPGFAISSPSYYISKISGIFTTPYFCVEMNLRATRIEESAKAFIVGFSNFGLIYSNENDTAKVSILYYNSEQKIEKIFSPSYFEWYDVCLSASEDNLISVYINGKKQTTTYQANQIIKENDNIFMLCTSSQIYNIGTISGFIYGSHILTEEEVINYHTKHISPSNVIFKQKARLSYTSGNAVFFNNLLFYGGTKISGGISNLKTSVGIPLIDDGCYDGALEKLAMRRTDLIPDITINKENLVTLPFVEISNMKTHNSYFIFNKEGSITINTLDTNIKRFVRLEFDVQGNFIIQYQMNNQWYNGINIKANYFTPNYVLYLPYYLLGSQVTLRIITISIPTSEINLSLDPFIKEIRIHYGICNGHNGMFCAIDNSFGICSSNECNPKSKLSTKTFDFNNYNIPSSVSSIILKSKENNNVFLTSYQIKNSLIGEGIDTILDTPNSKYFKFSQNEVSFLEVSSYDIPSGWGKYTNEYTYLVTVKIENSTTTLFKTSFFGFTMQTLNINLYKGKPTLSILTVLETKEIPINKWVKIGLTVNSTSLTMACDGKIVLRAKNEQYVDYLSSTAFKFEAVRMYGNSFASIQEYPIAVTDNVLNTLTITGLTIDNTCSTTLPNICINKKAYSPFEKSCSINCIECENGICQECMNNFDLSTGCTKCKKRYSGELCNECASGYKGYPECKNYTTSIIIISIIGGIFLIIIFIIIIIIIIILLRKRKIKQLKEIEEDEMKALENNGTAQLLKNARKKKVIVGTETLIELGNNIYINKAHLDFNLDGIEPDIDTPLLDTLLIKNHTDKQFVIWIQVPKKDKFFLQSDIEKEILEPRAEMNIHFEIQLHCNCSCKEKIIIRIENTKTKEEETGTIALAISTYKSNKIDFDEIELKQPPLGDGAFGVVYRGTYRGIEVAVKKLKERTDNIGAKQEFNKEVTLMTRLRGPYIVGFIGACYLEKKMCIAIEFAPNGSLGHILKKIKLTYEQKLKFMIDCCKGMTMMHSFNIIHRDLKPDNLLMFCVDQINPMIVNCKITDFGTSRAVQEYEGNYTCGVGTPVYMAPELLSKEPYTITADQFSFAIMMYEVYIQGKPYSSDQFKMPWDIAKFVIAGKRLERKDNMTDVWWNIITQCWDHIPSKRPTFKDITIILQNELAKLIPSFAENKEITSPQKLREESIDPNMKTNTTTTTTTTTTLTSTINSDIGYNTNQTGMSKFINTTTDDFEIN</sequence>
<dbReference type="PROSITE" id="PS00108">
    <property type="entry name" value="PROTEIN_KINASE_ST"/>
    <property type="match status" value="1"/>
</dbReference>
<dbReference type="eggNOG" id="KOG0192">
    <property type="taxonomic scope" value="Eukaryota"/>
</dbReference>
<accession>B0E5L2</accession>
<dbReference type="RefSeq" id="XP_001733689.1">
    <property type="nucleotide sequence ID" value="XM_001733637.1"/>
</dbReference>
<name>B0E5L2_ENTDS</name>
<dbReference type="CDD" id="cd00055">
    <property type="entry name" value="EGF_Lam"/>
    <property type="match status" value="1"/>
</dbReference>
<keyword evidence="9" id="KW-1185">Reference proteome</keyword>
<keyword evidence="3 4" id="KW-0067">ATP-binding</keyword>
<dbReference type="PROSITE" id="PS50011">
    <property type="entry name" value="PROTEIN_KINASE_DOM"/>
    <property type="match status" value="1"/>
</dbReference>
<feature type="domain" description="Protein kinase" evidence="7">
    <location>
        <begin position="899"/>
        <end position="1161"/>
    </location>
</feature>
<dbReference type="GO" id="GO:0004715">
    <property type="term" value="F:non-membrane spanning protein tyrosine kinase activity"/>
    <property type="evidence" value="ECO:0007669"/>
    <property type="project" value="UniProtKB-EC"/>
</dbReference>
<evidence type="ECO:0000256" key="2">
    <source>
        <dbReference type="ARBA" id="ARBA00022741"/>
    </source>
</evidence>
<keyword evidence="6" id="KW-0732">Signal</keyword>
<dbReference type="InterPro" id="IPR008271">
    <property type="entry name" value="Ser/Thr_kinase_AS"/>
</dbReference>
<dbReference type="InterPro" id="IPR011009">
    <property type="entry name" value="Kinase-like_dom_sf"/>
</dbReference>
<dbReference type="AlphaFoldDB" id="B0E5L2"/>
<evidence type="ECO:0000256" key="5">
    <source>
        <dbReference type="SAM" id="Phobius"/>
    </source>
</evidence>
<evidence type="ECO:0000256" key="4">
    <source>
        <dbReference type="PROSITE-ProRule" id="PRU10141"/>
    </source>
</evidence>
<keyword evidence="8" id="KW-0418">Kinase</keyword>
<dbReference type="InterPro" id="IPR053215">
    <property type="entry name" value="TKL_Ser/Thr_kinase"/>
</dbReference>
<dbReference type="Gene3D" id="1.10.510.10">
    <property type="entry name" value="Transferase(Phosphotransferase) domain 1"/>
    <property type="match status" value="1"/>
</dbReference>
<keyword evidence="8" id="KW-0808">Transferase</keyword>
<dbReference type="PANTHER" id="PTHR45756:SF1">
    <property type="entry name" value="PROTEIN KINASE DOMAIN CONTAINING PROTEIN"/>
    <property type="match status" value="1"/>
</dbReference>
<keyword evidence="5" id="KW-1133">Transmembrane helix</keyword>
<reference evidence="9" key="1">
    <citation type="submission" date="2007-12" db="EMBL/GenBank/DDBJ databases">
        <title>Annotation of Entamoeba dispar SAW760.</title>
        <authorList>
            <person name="Lorenzi H."/>
            <person name="Inman J."/>
            <person name="Schobel S."/>
            <person name="Amedeo P."/>
            <person name="Caler E."/>
        </authorList>
    </citation>
    <scope>NUCLEOTIDE SEQUENCE [LARGE SCALE GENOMIC DNA]</scope>
    <source>
        <strain evidence="9">ATCC PRA-260 / SAW760</strain>
    </source>
</reference>
<dbReference type="InterPro" id="IPR002049">
    <property type="entry name" value="LE_dom"/>
</dbReference>
<feature type="binding site" evidence="4">
    <location>
        <position position="927"/>
    </location>
    <ligand>
        <name>ATP</name>
        <dbReference type="ChEBI" id="CHEBI:30616"/>
    </ligand>
</feature>